<feature type="non-terminal residue" evidence="3">
    <location>
        <position position="1"/>
    </location>
</feature>
<dbReference type="SUPFAM" id="SSF52540">
    <property type="entry name" value="P-loop containing nucleoside triphosphate hydrolases"/>
    <property type="match status" value="2"/>
</dbReference>
<dbReference type="InterPro" id="IPR003593">
    <property type="entry name" value="AAA+_ATPase"/>
</dbReference>
<dbReference type="AlphaFoldDB" id="A0A7T8GMX9"/>
<dbReference type="Pfam" id="PF00004">
    <property type="entry name" value="AAA"/>
    <property type="match status" value="1"/>
</dbReference>
<feature type="domain" description="AAA+ ATPase" evidence="1">
    <location>
        <begin position="4"/>
        <end position="124"/>
    </location>
</feature>
<sequence length="302" mass="32683">ILTHGPPGCGKTLLANAIAGEIQLPFIKVAATEIVSGVSGESENNLRDIFDRANSHAPCILFFDEIDAVTQKRENAQKEMEKRIVSQLLVCMDELDPRVLIIGATNRPDSLDPSLRQIPIGIPDEKSRTQILNVILKGLTLSKDVLSNDLARMTLATEASVTAINRIFKGLRSKDEGSNELEELLSCIRSKGGDSIESLSDSQLAGFCIESGDFSDAVKRVQPSSKREGFITVSHVTWDDVGALRNIREELELSILAPVNNPEKFEELGLVAPAGTLLAKAVANQAGINFISVKGPELLNMV</sequence>
<evidence type="ECO:0000313" key="2">
    <source>
        <dbReference type="EMBL" id="QQP32328.1"/>
    </source>
</evidence>
<proteinExistence type="predicted"/>
<dbReference type="InterPro" id="IPR055278">
    <property type="entry name" value="CDC48c"/>
</dbReference>
<dbReference type="GO" id="GO:0005524">
    <property type="term" value="F:ATP binding"/>
    <property type="evidence" value="ECO:0007669"/>
    <property type="project" value="InterPro"/>
</dbReference>
<dbReference type="Gene3D" id="1.10.8.60">
    <property type="match status" value="1"/>
</dbReference>
<organism evidence="3 4">
    <name type="scientific">Caligus rogercresseyi</name>
    <name type="common">Sea louse</name>
    <dbReference type="NCBI Taxonomy" id="217165"/>
    <lineage>
        <taxon>Eukaryota</taxon>
        <taxon>Metazoa</taxon>
        <taxon>Ecdysozoa</taxon>
        <taxon>Arthropoda</taxon>
        <taxon>Crustacea</taxon>
        <taxon>Multicrustacea</taxon>
        <taxon>Hexanauplia</taxon>
        <taxon>Copepoda</taxon>
        <taxon>Siphonostomatoida</taxon>
        <taxon>Caligidae</taxon>
        <taxon>Caligus</taxon>
    </lineage>
</organism>
<dbReference type="InterPro" id="IPR027417">
    <property type="entry name" value="P-loop_NTPase"/>
</dbReference>
<dbReference type="EMBL" id="CP045909">
    <property type="protein sequence ID" value="QQP32328.1"/>
    <property type="molecule type" value="Genomic_DNA"/>
</dbReference>
<dbReference type="PANTHER" id="PTHR48470:SF1">
    <property type="entry name" value="CELL DIVISION CONTROL PROTEIN 48 C ISOFORM 1"/>
    <property type="match status" value="1"/>
</dbReference>
<evidence type="ECO:0000313" key="4">
    <source>
        <dbReference type="Proteomes" id="UP000595437"/>
    </source>
</evidence>
<dbReference type="EMBL" id="CP045908">
    <property type="protein sequence ID" value="QQP32988.1"/>
    <property type="molecule type" value="Genomic_DNA"/>
</dbReference>
<dbReference type="SMART" id="SM00382">
    <property type="entry name" value="AAA"/>
    <property type="match status" value="1"/>
</dbReference>
<dbReference type="Proteomes" id="UP000595437">
    <property type="component" value="Chromosome 20"/>
</dbReference>
<reference evidence="3" key="2">
    <citation type="journal article" name="Sci. Data">
        <title>Chromosome-scale genome assembly of the sea louse Caligus rogercresseyi by SMRT sequencing and Hi-C analysis.</title>
        <authorList>
            <person name="Gallardo-Escarate C."/>
            <person name="Valenzuela-Munoz V."/>
            <person name="Nunez-Acuna G."/>
            <person name="Valenzuela-Miranda D."/>
            <person name="Goncalves A.T."/>
            <person name="Escobar-Sepulveda H."/>
            <person name="Liachko I."/>
            <person name="Nelson B."/>
            <person name="Roberts S."/>
            <person name="Warren W."/>
        </authorList>
    </citation>
    <scope>NUCLEOTIDE SEQUENCE</scope>
    <source>
        <tissue evidence="3">Whole tissue</tissue>
    </source>
</reference>
<dbReference type="OrthoDB" id="27435at2759"/>
<dbReference type="InterPro" id="IPR003959">
    <property type="entry name" value="ATPase_AAA_core"/>
</dbReference>
<reference evidence="4" key="1">
    <citation type="submission" date="2021-01" db="EMBL/GenBank/DDBJ databases">
        <title>Caligus Genome Assembly.</title>
        <authorList>
            <person name="Gallardo-Escarate C."/>
        </authorList>
    </citation>
    <scope>NUCLEOTIDE SEQUENCE [LARGE SCALE GENOMIC DNA]</scope>
</reference>
<protein>
    <submittedName>
        <fullName evidence="3">Nuclear VCPlike</fullName>
    </submittedName>
</protein>
<evidence type="ECO:0000313" key="3">
    <source>
        <dbReference type="EMBL" id="QQP32988.1"/>
    </source>
</evidence>
<keyword evidence="4" id="KW-1185">Reference proteome</keyword>
<feature type="non-terminal residue" evidence="3">
    <location>
        <position position="302"/>
    </location>
</feature>
<accession>A0A7T8GMX9</accession>
<dbReference type="Proteomes" id="UP000595437">
    <property type="component" value="Chromosome 19"/>
</dbReference>
<dbReference type="PANTHER" id="PTHR48470">
    <property type="entry name" value="CELL DIVISION CONTROL PROTEIN 48 C ISOFORM 1"/>
    <property type="match status" value="1"/>
</dbReference>
<dbReference type="Gene3D" id="3.40.50.300">
    <property type="entry name" value="P-loop containing nucleotide triphosphate hydrolases"/>
    <property type="match status" value="2"/>
</dbReference>
<gene>
    <name evidence="3" type="ORF">FKW44_024195</name>
    <name evidence="2" type="ORF">FKW44_024603</name>
</gene>
<name>A0A7T8GMX9_CALRO</name>
<evidence type="ECO:0000259" key="1">
    <source>
        <dbReference type="SMART" id="SM00382"/>
    </source>
</evidence>
<dbReference type="GO" id="GO:0016887">
    <property type="term" value="F:ATP hydrolysis activity"/>
    <property type="evidence" value="ECO:0007669"/>
    <property type="project" value="InterPro"/>
</dbReference>